<dbReference type="HOGENOM" id="CLU_018294_4_0_1"/>
<dbReference type="AlphaFoldDB" id="A0A0C9YPZ5"/>
<dbReference type="Pfam" id="PF03221">
    <property type="entry name" value="HTH_Tnp_Tc5"/>
    <property type="match status" value="1"/>
</dbReference>
<evidence type="ECO:0000313" key="4">
    <source>
        <dbReference type="Proteomes" id="UP000054018"/>
    </source>
</evidence>
<sequence length="314" mass="35878">MKLFSILKRGLTKLRDQIQSRKAKLIAELKAGQPISEVDEVWLDDDGNLVDEEQVVETLDNASDYDWGVERLNSQDKGIVQKLQRLGGGDAPSRKHKHKDLEIFVVRNVSVLSLFQNTGPNTAESTNDMAPSCKPSAKFHKKENATLAQQIEILDWYHANGKNQKQMAAHFNKIYPSLYLKQLRISVWLQDEAKWRAEYEGNANLSRSAKKVCKTQHPEVMEMLDLWVSKAMADNILLTGKVLCQKWKTFADLIGVPDDEHLNLSEGWLSWFKAASAASEIVEEEWLHIQELIKKHGYQPRDIFNADESSLFYV</sequence>
<evidence type="ECO:0000313" key="3">
    <source>
        <dbReference type="EMBL" id="KIK15874.1"/>
    </source>
</evidence>
<dbReference type="EMBL" id="KN833874">
    <property type="protein sequence ID" value="KIK15874.1"/>
    <property type="molecule type" value="Genomic_DNA"/>
</dbReference>
<dbReference type="OrthoDB" id="2683356at2759"/>
<dbReference type="InterPro" id="IPR050863">
    <property type="entry name" value="CenT-Element_Derived"/>
</dbReference>
<evidence type="ECO:0000256" key="1">
    <source>
        <dbReference type="ARBA" id="ARBA00023125"/>
    </source>
</evidence>
<dbReference type="InterPro" id="IPR009057">
    <property type="entry name" value="Homeodomain-like_sf"/>
</dbReference>
<reference evidence="3 4" key="1">
    <citation type="submission" date="2014-04" db="EMBL/GenBank/DDBJ databases">
        <authorList>
            <consortium name="DOE Joint Genome Institute"/>
            <person name="Kuo A."/>
            <person name="Kohler A."/>
            <person name="Costa M.D."/>
            <person name="Nagy L.G."/>
            <person name="Floudas D."/>
            <person name="Copeland A."/>
            <person name="Barry K.W."/>
            <person name="Cichocki N."/>
            <person name="Veneault-Fourrey C."/>
            <person name="LaButti K."/>
            <person name="Lindquist E.A."/>
            <person name="Lipzen A."/>
            <person name="Lundell T."/>
            <person name="Morin E."/>
            <person name="Murat C."/>
            <person name="Sun H."/>
            <person name="Tunlid A."/>
            <person name="Henrissat B."/>
            <person name="Grigoriev I.V."/>
            <person name="Hibbett D.S."/>
            <person name="Martin F."/>
            <person name="Nordberg H.P."/>
            <person name="Cantor M.N."/>
            <person name="Hua S.X."/>
        </authorList>
    </citation>
    <scope>NUCLEOTIDE SEQUENCE [LARGE SCALE GENOMIC DNA]</scope>
    <source>
        <strain evidence="3 4">441</strain>
    </source>
</reference>
<dbReference type="InterPro" id="IPR006600">
    <property type="entry name" value="HTH_CenpB_DNA-bd_dom"/>
</dbReference>
<protein>
    <submittedName>
        <fullName evidence="3">Unplaced genomic scaffold scaffold_190, whole genome shotgun sequence</fullName>
    </submittedName>
</protein>
<dbReference type="PROSITE" id="PS51253">
    <property type="entry name" value="HTH_CENPB"/>
    <property type="match status" value="1"/>
</dbReference>
<dbReference type="GO" id="GO:0003677">
    <property type="term" value="F:DNA binding"/>
    <property type="evidence" value="ECO:0007669"/>
    <property type="project" value="UniProtKB-KW"/>
</dbReference>
<feature type="domain" description="HTH CENPB-type" evidence="2">
    <location>
        <begin position="208"/>
        <end position="282"/>
    </location>
</feature>
<dbReference type="STRING" id="765257.A0A0C9YPZ5"/>
<name>A0A0C9YPZ5_9AGAM</name>
<gene>
    <name evidence="3" type="ORF">PISMIDRAFT_30986</name>
</gene>
<keyword evidence="1" id="KW-0238">DNA-binding</keyword>
<accession>A0A0C9YPZ5</accession>
<organism evidence="3 4">
    <name type="scientific">Pisolithus microcarpus 441</name>
    <dbReference type="NCBI Taxonomy" id="765257"/>
    <lineage>
        <taxon>Eukaryota</taxon>
        <taxon>Fungi</taxon>
        <taxon>Dikarya</taxon>
        <taxon>Basidiomycota</taxon>
        <taxon>Agaricomycotina</taxon>
        <taxon>Agaricomycetes</taxon>
        <taxon>Agaricomycetidae</taxon>
        <taxon>Boletales</taxon>
        <taxon>Sclerodermatineae</taxon>
        <taxon>Pisolithaceae</taxon>
        <taxon>Pisolithus</taxon>
    </lineage>
</organism>
<dbReference type="PANTHER" id="PTHR19303">
    <property type="entry name" value="TRANSPOSON"/>
    <property type="match status" value="1"/>
</dbReference>
<dbReference type="Proteomes" id="UP000054018">
    <property type="component" value="Unassembled WGS sequence"/>
</dbReference>
<dbReference type="PANTHER" id="PTHR19303:SF73">
    <property type="entry name" value="PROTEIN PDC2"/>
    <property type="match status" value="1"/>
</dbReference>
<dbReference type="SUPFAM" id="SSF46689">
    <property type="entry name" value="Homeodomain-like"/>
    <property type="match status" value="1"/>
</dbReference>
<reference evidence="4" key="2">
    <citation type="submission" date="2015-01" db="EMBL/GenBank/DDBJ databases">
        <title>Evolutionary Origins and Diversification of the Mycorrhizal Mutualists.</title>
        <authorList>
            <consortium name="DOE Joint Genome Institute"/>
            <consortium name="Mycorrhizal Genomics Consortium"/>
            <person name="Kohler A."/>
            <person name="Kuo A."/>
            <person name="Nagy L.G."/>
            <person name="Floudas D."/>
            <person name="Copeland A."/>
            <person name="Barry K.W."/>
            <person name="Cichocki N."/>
            <person name="Veneault-Fourrey C."/>
            <person name="LaButti K."/>
            <person name="Lindquist E.A."/>
            <person name="Lipzen A."/>
            <person name="Lundell T."/>
            <person name="Morin E."/>
            <person name="Murat C."/>
            <person name="Riley R."/>
            <person name="Ohm R."/>
            <person name="Sun H."/>
            <person name="Tunlid A."/>
            <person name="Henrissat B."/>
            <person name="Grigoriev I.V."/>
            <person name="Hibbett D.S."/>
            <person name="Martin F."/>
        </authorList>
    </citation>
    <scope>NUCLEOTIDE SEQUENCE [LARGE SCALE GENOMIC DNA]</scope>
    <source>
        <strain evidence="4">441</strain>
    </source>
</reference>
<evidence type="ECO:0000259" key="2">
    <source>
        <dbReference type="PROSITE" id="PS51253"/>
    </source>
</evidence>
<dbReference type="GO" id="GO:0005634">
    <property type="term" value="C:nucleus"/>
    <property type="evidence" value="ECO:0007669"/>
    <property type="project" value="TreeGrafter"/>
</dbReference>
<keyword evidence="4" id="KW-1185">Reference proteome</keyword>
<dbReference type="Gene3D" id="1.10.10.60">
    <property type="entry name" value="Homeodomain-like"/>
    <property type="match status" value="1"/>
</dbReference>
<proteinExistence type="predicted"/>